<dbReference type="SUPFAM" id="SSF81383">
    <property type="entry name" value="F-box domain"/>
    <property type="match status" value="1"/>
</dbReference>
<proteinExistence type="predicted"/>
<sequence>MGNINSASRRKALALKHSKRKTTTTNIVVTDSIFPPEIIIEILSWVEIECHGTLMLVCKHWNALIQDRHFMEKHMSRAQRTVRKFVYYYKPDVKTNRAEEIVLRRYYRYVYACDGLYLLKNVITKKYCIRNPFTKQALELPDPHEGIRGIVFSYVPSTSNYKFVSVYDDERGTECCEVLSVGSDELSSWRVLKMPKRDYLKKQRKKFSVVSTGDAVHCVRVIARGAVMVEEVISLDLGTEKFTVTNIPSGLYESWEKVWPLNFMGKLVLVDRMGADLCVLELEDYKKQKWGKRKTLIPSASMKALEDEHGTVFPYSFDFQLAEVFWFWVKDTMFISYDLRTREENELERLEKEGCETMHPLQHSLVHLEGMQPEENQRRHPHSPWH</sequence>
<feature type="domain" description="F-box" evidence="1">
    <location>
        <begin position="34"/>
        <end position="74"/>
    </location>
</feature>
<dbReference type="KEGG" id="dcr:108208501"/>
<dbReference type="Gramene" id="KZN07274">
    <property type="protein sequence ID" value="KZN07274"/>
    <property type="gene ID" value="DCAR_008111"/>
</dbReference>
<dbReference type="Pfam" id="PF08268">
    <property type="entry name" value="FBA_3"/>
    <property type="match status" value="1"/>
</dbReference>
<dbReference type="PANTHER" id="PTHR31111">
    <property type="entry name" value="BNAA05G37150D PROTEIN-RELATED"/>
    <property type="match status" value="1"/>
</dbReference>
<organism evidence="2">
    <name type="scientific">Daucus carota subsp. sativus</name>
    <name type="common">Carrot</name>
    <dbReference type="NCBI Taxonomy" id="79200"/>
    <lineage>
        <taxon>Eukaryota</taxon>
        <taxon>Viridiplantae</taxon>
        <taxon>Streptophyta</taxon>
        <taxon>Embryophyta</taxon>
        <taxon>Tracheophyta</taxon>
        <taxon>Spermatophyta</taxon>
        <taxon>Magnoliopsida</taxon>
        <taxon>eudicotyledons</taxon>
        <taxon>Gunneridae</taxon>
        <taxon>Pentapetalae</taxon>
        <taxon>asterids</taxon>
        <taxon>campanulids</taxon>
        <taxon>Apiales</taxon>
        <taxon>Apiaceae</taxon>
        <taxon>Apioideae</taxon>
        <taxon>Scandiceae</taxon>
        <taxon>Daucinae</taxon>
        <taxon>Daucus</taxon>
        <taxon>Daucus sect. Daucus</taxon>
    </lineage>
</organism>
<accession>A0A166F2U4</accession>
<protein>
    <recommendedName>
        <fullName evidence="1">F-box domain-containing protein</fullName>
    </recommendedName>
</protein>
<comment type="caution">
    <text evidence="2">The sequence shown here is derived from an EMBL/GenBank/DDBJ whole genome shotgun (WGS) entry which is preliminary data.</text>
</comment>
<dbReference type="InterPro" id="IPR036047">
    <property type="entry name" value="F-box-like_dom_sf"/>
</dbReference>
<dbReference type="EMBL" id="LNRQ01000002">
    <property type="protein sequence ID" value="KZN07274.1"/>
    <property type="molecule type" value="Genomic_DNA"/>
</dbReference>
<dbReference type="Pfam" id="PF00646">
    <property type="entry name" value="F-box"/>
    <property type="match status" value="1"/>
</dbReference>
<dbReference type="PANTHER" id="PTHR31111:SF136">
    <property type="entry name" value="F-BOX ASSOCIATED DOMAIN-CONTAINING PROTEIN"/>
    <property type="match status" value="1"/>
</dbReference>
<evidence type="ECO:0000259" key="1">
    <source>
        <dbReference type="SMART" id="SM00256"/>
    </source>
</evidence>
<dbReference type="OrthoDB" id="1245528at2759"/>
<dbReference type="InterPro" id="IPR013187">
    <property type="entry name" value="F-box-assoc_dom_typ3"/>
</dbReference>
<dbReference type="InterPro" id="IPR017451">
    <property type="entry name" value="F-box-assoc_interact_dom"/>
</dbReference>
<dbReference type="InterPro" id="IPR001810">
    <property type="entry name" value="F-box_dom"/>
</dbReference>
<dbReference type="NCBIfam" id="TIGR01640">
    <property type="entry name" value="F_box_assoc_1"/>
    <property type="match status" value="1"/>
</dbReference>
<gene>
    <name evidence="2" type="ORF">DCAR_008111</name>
</gene>
<dbReference type="OMA" id="RIISWNQ"/>
<dbReference type="SMART" id="SM00256">
    <property type="entry name" value="FBOX"/>
    <property type="match status" value="1"/>
</dbReference>
<name>A0A166F2U4_DAUCS</name>
<dbReference type="AlphaFoldDB" id="A0A166F2U4"/>
<dbReference type="Gene3D" id="1.20.1280.50">
    <property type="match status" value="1"/>
</dbReference>
<evidence type="ECO:0000313" key="2">
    <source>
        <dbReference type="EMBL" id="KZN07274.1"/>
    </source>
</evidence>
<reference evidence="2" key="1">
    <citation type="journal article" date="2016" name="Nat. Genet.">
        <title>A high-quality carrot genome assembly provides new insights into carotenoid accumulation and asterid genome evolution.</title>
        <authorList>
            <person name="Iorizzo M."/>
            <person name="Ellison S."/>
            <person name="Senalik D."/>
            <person name="Zeng P."/>
            <person name="Satapoomin P."/>
            <person name="Huang J."/>
            <person name="Bowman M."/>
            <person name="Iovene M."/>
            <person name="Sanseverino W."/>
            <person name="Cavagnaro P."/>
            <person name="Yildiz M."/>
            <person name="Macko-Podgorni A."/>
            <person name="Moranska E."/>
            <person name="Grzebelus E."/>
            <person name="Grzebelus D."/>
            <person name="Ashrafi H."/>
            <person name="Zheng Z."/>
            <person name="Cheng S."/>
            <person name="Spooner D."/>
            <person name="Van Deynze A."/>
            <person name="Simon P."/>
        </authorList>
    </citation>
    <scope>NUCLEOTIDE SEQUENCE [LARGE SCALE GENOMIC DNA]</scope>
    <source>
        <tissue evidence="2">Leaf</tissue>
    </source>
</reference>